<reference evidence="3 4" key="1">
    <citation type="journal article" date="2018" name="Evol. Lett.">
        <title>Horizontal gene cluster transfer increased hallucinogenic mushroom diversity.</title>
        <authorList>
            <person name="Reynolds H.T."/>
            <person name="Vijayakumar V."/>
            <person name="Gluck-Thaler E."/>
            <person name="Korotkin H.B."/>
            <person name="Matheny P.B."/>
            <person name="Slot J.C."/>
        </authorList>
    </citation>
    <scope>NUCLEOTIDE SEQUENCE [LARGE SCALE GENOMIC DNA]</scope>
    <source>
        <strain evidence="3 4">SRW20</strain>
    </source>
</reference>
<organism evidence="3 4">
    <name type="scientific">Gymnopilus dilepis</name>
    <dbReference type="NCBI Taxonomy" id="231916"/>
    <lineage>
        <taxon>Eukaryota</taxon>
        <taxon>Fungi</taxon>
        <taxon>Dikarya</taxon>
        <taxon>Basidiomycota</taxon>
        <taxon>Agaricomycotina</taxon>
        <taxon>Agaricomycetes</taxon>
        <taxon>Agaricomycetidae</taxon>
        <taxon>Agaricales</taxon>
        <taxon>Agaricineae</taxon>
        <taxon>Hymenogastraceae</taxon>
        <taxon>Gymnopilus</taxon>
    </lineage>
</organism>
<keyword evidence="2" id="KW-0812">Transmembrane</keyword>
<feature type="compositionally biased region" description="Polar residues" evidence="1">
    <location>
        <begin position="1211"/>
        <end position="1229"/>
    </location>
</feature>
<feature type="compositionally biased region" description="Basic residues" evidence="1">
    <location>
        <begin position="345"/>
        <end position="356"/>
    </location>
</feature>
<feature type="compositionally biased region" description="Basic and acidic residues" evidence="1">
    <location>
        <begin position="700"/>
        <end position="732"/>
    </location>
</feature>
<feature type="region of interest" description="Disordered" evidence="1">
    <location>
        <begin position="620"/>
        <end position="661"/>
    </location>
</feature>
<feature type="compositionally biased region" description="Low complexity" evidence="1">
    <location>
        <begin position="1342"/>
        <end position="1353"/>
    </location>
</feature>
<feature type="compositionally biased region" description="Low complexity" evidence="1">
    <location>
        <begin position="550"/>
        <end position="565"/>
    </location>
</feature>
<feature type="compositionally biased region" description="Polar residues" evidence="1">
    <location>
        <begin position="735"/>
        <end position="751"/>
    </location>
</feature>
<feature type="compositionally biased region" description="Low complexity" evidence="1">
    <location>
        <begin position="912"/>
        <end position="923"/>
    </location>
</feature>
<feature type="compositionally biased region" description="Low complexity" evidence="1">
    <location>
        <begin position="1275"/>
        <end position="1292"/>
    </location>
</feature>
<feature type="compositionally biased region" description="Acidic residues" evidence="1">
    <location>
        <begin position="327"/>
        <end position="340"/>
    </location>
</feature>
<sequence length="1391" mass="142675">MEHDTSDILGHKTMPVVKQHQRASFFPFSITGALFTSFLLYGIYLVGNKLRRRFLQWREQSYKLATRRRHGIPDSDLRPFNVAYADAMNRAREEENRKAKPRPAALRPNLTAPVQHEPQVEQSLRQRQGVPQRSDPGMRSTVVPVPGRYTTTPFEPRIPAAETSAASDSNHHSRQNNFPHINGFVQRSGINREGGLYDISDVENVSDGEGKKRALDAEADEEHEAKKTRVEGDDLIDGDEDAEFEDMSPPKRGSKRGIQDEADSEEPSPFKKSRGKRARKVSEGKHQPVDDNMDVDDEEADQVAELKSTATRGKKRDRTEAGSTFGGDDEDSAAEDDELEGDSKPRRHRKRRTVAKRKSEATYFRGKQRSKDGLQDDVSDASSGSGRGSPDRRAARKSRKSRRHSHLDRRDRERRDDKSDVSMDESTVSTRSKVRSIGDEWESNGVKYKIGPNGQRLRQALVKKARHKFVMPKDSQHPDRDVNLQVYVESWLTEEEYAEAKAQHLLAWQDPLPETPTQENGKLSLNITQSNIASPQGLPAAAGKNLLWSQSTSSTPTMSPASQSPVAAETPSEFGRQRSFRHSLAGTPVGLPLSASVSSFAQSQLNSQVPTVKRIASNARATSLSGGSPVPAGPGSPGLSDSTNVATSKAAGTKTPHKVFSKWEKQELEAQAMMKIREATKKKEMEKEAKLKEAAAEKLRLEKEKLEKERLDKEKAEKERQAKEKEAAEKAKAASATSGTTPAPPQITVTAPSGGPSVPNGFFTQPAAAAAKTDASSPFSFKPAASSTPTTATNGTAAATPAAQPPSTSSFSFGPAGNTNAPKPGSFSFGPTSGAAPASTAAAGGEQKKDEAAGAGAASGAGGSLFSRLGGQTNAGEAPKTQAGSGQPMFSFPGAAKSEGGGASTQPANPFGAAAASNAAGSSAGAGGATSAPKFSFNIPKSSTPTPSTSNPGAGAPNNAAASKPTSAFPSSSLSGALGAGTSGEAQKTTTNAGGPMFNFKPPATPSSGAGTTPTAGTTGTNSTTPVAAPKFSFGQTGGSAAQSPFGQAAAQQQQQGQAQQAQGKEGEKKPIFGSGGGFGGTGSSGSNPFGSTSTTSTPSAFGSATSNTGSNPNPFGGATSGSTPSAFGATSAFGNANANSSSNSTPAFGNSNAASPFGNTNATSAFGNTNSNSTSAFGNTTGASAFGGNKTPAFGSGSGSTGSPFGATPAQTSNIFGGGSTSTTTDNKPATPAAGGETKPTFGGFGTQSNGTTSTPATNNGINTTTPKFSFGITSTPSTTPAPASSNNPLGGAAGGGSTTPAGTPAAASSGGGFAFNFNQQQKSGGATNGFGVTGTTTPQGSPFGAAAAGGPSIFGGGGSATNGTGTNGTNTNTNVFGGGVFGAAAPKAS</sequence>
<feature type="compositionally biased region" description="Gly residues" evidence="1">
    <location>
        <begin position="1074"/>
        <end position="1084"/>
    </location>
</feature>
<keyword evidence="4" id="KW-1185">Reference proteome</keyword>
<feature type="compositionally biased region" description="Low complexity" evidence="1">
    <location>
        <begin position="1363"/>
        <end position="1377"/>
    </location>
</feature>
<feature type="compositionally biased region" description="Acidic residues" evidence="1">
    <location>
        <begin position="233"/>
        <end position="246"/>
    </location>
</feature>
<feature type="compositionally biased region" description="Acidic residues" evidence="1">
    <location>
        <begin position="291"/>
        <end position="302"/>
    </location>
</feature>
<dbReference type="InParanoid" id="A0A409YQC6"/>
<comment type="caution">
    <text evidence="3">The sequence shown here is derived from an EMBL/GenBank/DDBJ whole genome shotgun (WGS) entry which is preliminary data.</text>
</comment>
<gene>
    <name evidence="3" type="ORF">CVT26_012290</name>
</gene>
<name>A0A409YQC6_9AGAR</name>
<feature type="compositionally biased region" description="Low complexity" evidence="1">
    <location>
        <begin position="1300"/>
        <end position="1310"/>
    </location>
</feature>
<feature type="compositionally biased region" description="Low complexity" evidence="1">
    <location>
        <begin position="940"/>
        <end position="977"/>
    </location>
</feature>
<feature type="region of interest" description="Disordered" evidence="1">
    <location>
        <begin position="700"/>
        <end position="1148"/>
    </location>
</feature>
<feature type="compositionally biased region" description="Basic and acidic residues" evidence="1">
    <location>
        <begin position="280"/>
        <end position="289"/>
    </location>
</feature>
<feature type="compositionally biased region" description="Low complexity" evidence="1">
    <location>
        <begin position="830"/>
        <end position="845"/>
    </location>
</feature>
<feature type="compositionally biased region" description="Basic and acidic residues" evidence="1">
    <location>
        <begin position="408"/>
        <end position="421"/>
    </location>
</feature>
<evidence type="ECO:0000256" key="1">
    <source>
        <dbReference type="SAM" id="MobiDB-lite"/>
    </source>
</evidence>
<feature type="compositionally biased region" description="Low complexity" evidence="1">
    <location>
        <begin position="767"/>
        <end position="810"/>
    </location>
</feature>
<feature type="region of interest" description="Disordered" evidence="1">
    <location>
        <begin position="550"/>
        <end position="575"/>
    </location>
</feature>
<keyword evidence="2" id="KW-0472">Membrane</keyword>
<protein>
    <submittedName>
        <fullName evidence="3">Uncharacterized protein</fullName>
    </submittedName>
</protein>
<accession>A0A409YQC6</accession>
<dbReference type="EMBL" id="NHYE01000511">
    <property type="protein sequence ID" value="PPR05214.1"/>
    <property type="molecule type" value="Genomic_DNA"/>
</dbReference>
<feature type="region of interest" description="Disordered" evidence="1">
    <location>
        <begin position="1195"/>
        <end position="1380"/>
    </location>
</feature>
<feature type="compositionally biased region" description="Low complexity" evidence="1">
    <location>
        <begin position="1006"/>
        <end position="1029"/>
    </location>
</feature>
<proteinExistence type="predicted"/>
<feature type="compositionally biased region" description="Basic residues" evidence="1">
    <location>
        <begin position="394"/>
        <end position="407"/>
    </location>
</feature>
<dbReference type="OrthoDB" id="9451547at2759"/>
<feature type="compositionally biased region" description="Low complexity" evidence="1">
    <location>
        <begin position="1195"/>
        <end position="1210"/>
    </location>
</feature>
<evidence type="ECO:0000313" key="4">
    <source>
        <dbReference type="Proteomes" id="UP000284706"/>
    </source>
</evidence>
<feature type="region of interest" description="Disordered" evidence="1">
    <location>
        <begin position="201"/>
        <end position="440"/>
    </location>
</feature>
<feature type="transmembrane region" description="Helical" evidence="2">
    <location>
        <begin position="25"/>
        <end position="46"/>
    </location>
</feature>
<feature type="compositionally biased region" description="Polar residues" evidence="1">
    <location>
        <begin position="1248"/>
        <end position="1269"/>
    </location>
</feature>
<evidence type="ECO:0000313" key="3">
    <source>
        <dbReference type="EMBL" id="PPR05214.1"/>
    </source>
</evidence>
<dbReference type="STRING" id="231916.A0A409YQC6"/>
<dbReference type="Proteomes" id="UP000284706">
    <property type="component" value="Unassembled WGS sequence"/>
</dbReference>
<feature type="compositionally biased region" description="Basic and acidic residues" evidence="1">
    <location>
        <begin position="223"/>
        <end position="232"/>
    </location>
</feature>
<keyword evidence="2" id="KW-1133">Transmembrane helix</keyword>
<feature type="compositionally biased region" description="Low complexity" evidence="1">
    <location>
        <begin position="1126"/>
        <end position="1146"/>
    </location>
</feature>
<feature type="compositionally biased region" description="Low complexity" evidence="1">
    <location>
        <begin position="1039"/>
        <end position="1064"/>
    </location>
</feature>
<feature type="compositionally biased region" description="Low complexity" evidence="1">
    <location>
        <begin position="1085"/>
        <end position="1107"/>
    </location>
</feature>
<feature type="compositionally biased region" description="Polar residues" evidence="1">
    <location>
        <begin position="120"/>
        <end position="131"/>
    </location>
</feature>
<feature type="region of interest" description="Disordered" evidence="1">
    <location>
        <begin position="91"/>
        <end position="182"/>
    </location>
</feature>
<evidence type="ECO:0000256" key="2">
    <source>
        <dbReference type="SAM" id="Phobius"/>
    </source>
</evidence>